<dbReference type="Proteomes" id="UP000243197">
    <property type="component" value="Chromosome"/>
</dbReference>
<reference evidence="2 3" key="1">
    <citation type="submission" date="2014-03" db="EMBL/GenBank/DDBJ databases">
        <title>complete genome sequence of Flavobacteriaceae bacterium JBKA-6.</title>
        <authorList>
            <person name="Takano T."/>
            <person name="Nakamura Y."/>
            <person name="Takuma S."/>
            <person name="Yasuike M."/>
            <person name="Matsuyama T."/>
            <person name="Sakai T."/>
            <person name="Fujiwara A."/>
            <person name="Kimoto K."/>
            <person name="Fukuda Y."/>
            <person name="Kondo H."/>
            <person name="Hirono I."/>
            <person name="Nakayasu C."/>
        </authorList>
    </citation>
    <scope>NUCLEOTIDE SEQUENCE [LARGE SCALE GENOMIC DNA]</scope>
    <source>
        <strain evidence="2 3">JBKA-6</strain>
    </source>
</reference>
<gene>
    <name evidence="2" type="ORF">JBKA6_1469</name>
</gene>
<dbReference type="SUPFAM" id="SSF52096">
    <property type="entry name" value="ClpP/crotonase"/>
    <property type="match status" value="1"/>
</dbReference>
<dbReference type="EMBL" id="AP014564">
    <property type="protein sequence ID" value="BAV95482.1"/>
    <property type="molecule type" value="Genomic_DNA"/>
</dbReference>
<evidence type="ECO:0000313" key="2">
    <source>
        <dbReference type="EMBL" id="BAV95482.1"/>
    </source>
</evidence>
<protein>
    <recommendedName>
        <fullName evidence="1">Tail specific protease domain-containing protein</fullName>
    </recommendedName>
</protein>
<organism evidence="2 3">
    <name type="scientific">Ichthyobacterium seriolicida</name>
    <dbReference type="NCBI Taxonomy" id="242600"/>
    <lineage>
        <taxon>Bacteria</taxon>
        <taxon>Pseudomonadati</taxon>
        <taxon>Bacteroidota</taxon>
        <taxon>Flavobacteriia</taxon>
        <taxon>Flavobacteriales</taxon>
        <taxon>Ichthyobacteriaceae</taxon>
        <taxon>Ichthyobacterium</taxon>
    </lineage>
</organism>
<evidence type="ECO:0000259" key="1">
    <source>
        <dbReference type="SMART" id="SM00245"/>
    </source>
</evidence>
<dbReference type="KEGG" id="ise:JBKA6_1469"/>
<feature type="domain" description="Tail specific protease" evidence="1">
    <location>
        <begin position="257"/>
        <end position="481"/>
    </location>
</feature>
<dbReference type="SMART" id="SM00245">
    <property type="entry name" value="TSPc"/>
    <property type="match status" value="1"/>
</dbReference>
<dbReference type="CDD" id="cd07562">
    <property type="entry name" value="Peptidase_S41_TRI"/>
    <property type="match status" value="1"/>
</dbReference>
<dbReference type="GO" id="GO:0006508">
    <property type="term" value="P:proteolysis"/>
    <property type="evidence" value="ECO:0007669"/>
    <property type="project" value="InterPro"/>
</dbReference>
<evidence type="ECO:0000313" key="3">
    <source>
        <dbReference type="Proteomes" id="UP000243197"/>
    </source>
</evidence>
<dbReference type="GO" id="GO:0008236">
    <property type="term" value="F:serine-type peptidase activity"/>
    <property type="evidence" value="ECO:0007669"/>
    <property type="project" value="InterPro"/>
</dbReference>
<dbReference type="Gene3D" id="3.90.226.10">
    <property type="entry name" value="2-enoyl-CoA Hydratase, Chain A, domain 1"/>
    <property type="match status" value="1"/>
</dbReference>
<dbReference type="Pfam" id="PF03572">
    <property type="entry name" value="Peptidase_S41"/>
    <property type="match status" value="1"/>
</dbReference>
<proteinExistence type="predicted"/>
<dbReference type="InterPro" id="IPR005151">
    <property type="entry name" value="Tail-specific_protease"/>
</dbReference>
<dbReference type="AlphaFoldDB" id="A0A1J1DZX5"/>
<accession>A0A1J1DZX5</accession>
<sequence>MDRNYNYFSEGNIDWSDIYAKYNDKFRNLKTFNDENADRFLAMKEINLASKYFSDIRSKILDNHLVLRVEFPFPQMKKDEKITRIFDRDTQTTIDVDGGYYQTSTKGNIRIDKKKAIEGASRLFVDGTSNQDIITDDEILYALGMLKDMRDNTLYFALNKFRLSEYAIKYSDKIFPNFSPRRVYLTGGDYFEHVPDSIENEFKTGLEKIEYFMYNAMSGVINSKEYKDVLNHKNLFLTRGILDCSSIKRDWTLVGPLLTEVITQVRSKLESYSDQYKNKMSSSSLENIIGKLKNKATKILNSHNNALGEVSDCGIYDMFFNKLIDGSIKKIIIDLRGNGGGFALDRLHFIDRLISKRSLYGYERTKEGNGRFNYTPWIPVYTKTHPHGLKSPIPIVILIDKGSASMSEVTTIMLKTQDKVKVIGDYSNGAFAGLTSSEHAFNGGLQAANEYLAFYMPAMAFKDRNHKILEGIGAKPDILIIPTEDDILNGRDPALEKAIEEIDKMD</sequence>
<keyword evidence="3" id="KW-1185">Reference proteome</keyword>
<dbReference type="InterPro" id="IPR029045">
    <property type="entry name" value="ClpP/crotonase-like_dom_sf"/>
</dbReference>
<name>A0A1J1DZX5_9FLAO</name>